<proteinExistence type="predicted"/>
<protein>
    <submittedName>
        <fullName evidence="2">Uncharacterized protein</fullName>
    </submittedName>
</protein>
<name>A0ABY2QEI9_9SPHN</name>
<keyword evidence="1" id="KW-1133">Transmembrane helix</keyword>
<evidence type="ECO:0000313" key="2">
    <source>
        <dbReference type="EMBL" id="THG38642.1"/>
    </source>
</evidence>
<dbReference type="Proteomes" id="UP000308038">
    <property type="component" value="Unassembled WGS sequence"/>
</dbReference>
<feature type="transmembrane region" description="Helical" evidence="1">
    <location>
        <begin position="40"/>
        <end position="60"/>
    </location>
</feature>
<dbReference type="EMBL" id="SSTI01000010">
    <property type="protein sequence ID" value="THG38642.1"/>
    <property type="molecule type" value="Genomic_DNA"/>
</dbReference>
<keyword evidence="3" id="KW-1185">Reference proteome</keyword>
<accession>A0ABY2QEI9</accession>
<reference evidence="2 3" key="1">
    <citation type="submission" date="2019-04" db="EMBL/GenBank/DDBJ databases">
        <title>Microbes associate with the intestines of laboratory mice.</title>
        <authorList>
            <person name="Navarre W."/>
            <person name="Wong E."/>
            <person name="Huang K.C."/>
            <person name="Tropini C."/>
            <person name="Ng K."/>
            <person name="Yu B."/>
        </authorList>
    </citation>
    <scope>NUCLEOTIDE SEQUENCE [LARGE SCALE GENOMIC DNA]</scope>
    <source>
        <strain evidence="2 3">NM83_B4-11</strain>
    </source>
</reference>
<sequence length="65" mass="7015">MNRAAAVELIYLAIALVATQAVFRAAIWSYPQGTDSLEPVSWAVMLALLAMSVPAVMKAARKPRN</sequence>
<evidence type="ECO:0000256" key="1">
    <source>
        <dbReference type="SAM" id="Phobius"/>
    </source>
</evidence>
<keyword evidence="1" id="KW-0472">Membrane</keyword>
<evidence type="ECO:0000313" key="3">
    <source>
        <dbReference type="Proteomes" id="UP000308038"/>
    </source>
</evidence>
<keyword evidence="1" id="KW-0812">Transmembrane</keyword>
<organism evidence="2 3">
    <name type="scientific">Sphingomonas olei</name>
    <dbReference type="NCBI Taxonomy" id="1886787"/>
    <lineage>
        <taxon>Bacteria</taxon>
        <taxon>Pseudomonadati</taxon>
        <taxon>Pseudomonadota</taxon>
        <taxon>Alphaproteobacteria</taxon>
        <taxon>Sphingomonadales</taxon>
        <taxon>Sphingomonadaceae</taxon>
        <taxon>Sphingomonas</taxon>
    </lineage>
</organism>
<gene>
    <name evidence="2" type="ORF">E5988_13730</name>
</gene>
<dbReference type="RefSeq" id="WP_136452039.1">
    <property type="nucleotide sequence ID" value="NZ_SSTI01000010.1"/>
</dbReference>
<comment type="caution">
    <text evidence="2">The sequence shown here is derived from an EMBL/GenBank/DDBJ whole genome shotgun (WGS) entry which is preliminary data.</text>
</comment>